<dbReference type="EMBL" id="JAMYWD010000001">
    <property type="protein sequence ID" value="KAJ4981480.1"/>
    <property type="molecule type" value="Genomic_DNA"/>
</dbReference>
<evidence type="ECO:0000313" key="1">
    <source>
        <dbReference type="EMBL" id="KAJ4981480.1"/>
    </source>
</evidence>
<dbReference type="Proteomes" id="UP001141806">
    <property type="component" value="Unassembled WGS sequence"/>
</dbReference>
<dbReference type="AlphaFoldDB" id="A0A9Q0R3F2"/>
<proteinExistence type="predicted"/>
<sequence>MTQTLRLGSCSEILPRGCSKLLPTSIDSFRVVTLLFHLVSARSLSPGSLSPATFSLPMYLCHQQLSLSPVFSDFLSYAVSLLLHFIQQILLREPLKPFSIS</sequence>
<name>A0A9Q0R3F2_9MAGN</name>
<accession>A0A9Q0R3F2</accession>
<organism evidence="1 2">
    <name type="scientific">Protea cynaroides</name>
    <dbReference type="NCBI Taxonomy" id="273540"/>
    <lineage>
        <taxon>Eukaryota</taxon>
        <taxon>Viridiplantae</taxon>
        <taxon>Streptophyta</taxon>
        <taxon>Embryophyta</taxon>
        <taxon>Tracheophyta</taxon>
        <taxon>Spermatophyta</taxon>
        <taxon>Magnoliopsida</taxon>
        <taxon>Proteales</taxon>
        <taxon>Proteaceae</taxon>
        <taxon>Protea</taxon>
    </lineage>
</organism>
<keyword evidence="2" id="KW-1185">Reference proteome</keyword>
<protein>
    <submittedName>
        <fullName evidence="1">Uncharacterized protein</fullName>
    </submittedName>
</protein>
<evidence type="ECO:0000313" key="2">
    <source>
        <dbReference type="Proteomes" id="UP001141806"/>
    </source>
</evidence>
<comment type="caution">
    <text evidence="1">The sequence shown here is derived from an EMBL/GenBank/DDBJ whole genome shotgun (WGS) entry which is preliminary data.</text>
</comment>
<reference evidence="1" key="1">
    <citation type="journal article" date="2023" name="Plant J.">
        <title>The genome of the king protea, Protea cynaroides.</title>
        <authorList>
            <person name="Chang J."/>
            <person name="Duong T.A."/>
            <person name="Schoeman C."/>
            <person name="Ma X."/>
            <person name="Roodt D."/>
            <person name="Barker N."/>
            <person name="Li Z."/>
            <person name="Van de Peer Y."/>
            <person name="Mizrachi E."/>
        </authorList>
    </citation>
    <scope>NUCLEOTIDE SEQUENCE</scope>
    <source>
        <tissue evidence="1">Young leaves</tissue>
    </source>
</reference>
<gene>
    <name evidence="1" type="ORF">NE237_032317</name>
</gene>